<dbReference type="EMBL" id="FNJI01000003">
    <property type="protein sequence ID" value="SDO59216.1"/>
    <property type="molecule type" value="Genomic_DNA"/>
</dbReference>
<dbReference type="RefSeq" id="WP_092219662.1">
    <property type="nucleotide sequence ID" value="NZ_FNJI01000003.1"/>
</dbReference>
<dbReference type="Pfam" id="PF03358">
    <property type="entry name" value="FMN_red"/>
    <property type="match status" value="1"/>
</dbReference>
<proteinExistence type="predicted"/>
<organism evidence="4 5">
    <name type="scientific">Desulforhopalus singaporensis</name>
    <dbReference type="NCBI Taxonomy" id="91360"/>
    <lineage>
        <taxon>Bacteria</taxon>
        <taxon>Pseudomonadati</taxon>
        <taxon>Thermodesulfobacteriota</taxon>
        <taxon>Desulfobulbia</taxon>
        <taxon>Desulfobulbales</taxon>
        <taxon>Desulfocapsaceae</taxon>
        <taxon>Desulforhopalus</taxon>
    </lineage>
</organism>
<protein>
    <submittedName>
        <fullName evidence="4">Multimeric flavodoxin WrbA</fullName>
    </submittedName>
</protein>
<keyword evidence="5" id="KW-1185">Reference proteome</keyword>
<gene>
    <name evidence="4" type="ORF">SAMN05660330_00622</name>
</gene>
<dbReference type="PANTHER" id="PTHR43278">
    <property type="entry name" value="NAD(P)H-DEPENDENT FMN-CONTAINING OXIDOREDUCTASE YWQN-RELATED"/>
    <property type="match status" value="1"/>
</dbReference>
<accession>A0A1H0KTV5</accession>
<dbReference type="PANTHER" id="PTHR43278:SF1">
    <property type="entry name" value="IRON-SULFUR FLAVOPROTEIN MJ1083"/>
    <property type="match status" value="1"/>
</dbReference>
<evidence type="ECO:0000313" key="5">
    <source>
        <dbReference type="Proteomes" id="UP000199073"/>
    </source>
</evidence>
<evidence type="ECO:0000313" key="4">
    <source>
        <dbReference type="EMBL" id="SDO59216.1"/>
    </source>
</evidence>
<evidence type="ECO:0000256" key="1">
    <source>
        <dbReference type="ARBA" id="ARBA00022630"/>
    </source>
</evidence>
<dbReference type="Proteomes" id="UP000199073">
    <property type="component" value="Unassembled WGS sequence"/>
</dbReference>
<dbReference type="AlphaFoldDB" id="A0A1H0KTV5"/>
<dbReference type="SUPFAM" id="SSF52218">
    <property type="entry name" value="Flavoproteins"/>
    <property type="match status" value="1"/>
</dbReference>
<sequence length="223" mass="24982">MRIIGIVGSPRKEKGNTGRLMLEVLKSAQQQGATFETVALPGGTVLPCLACDTCHKKGFCPQRDEFDDIMGRIMASDGIVLASPNYIFNVSAQLKAFMDRCCGVIHCLGFEGRYGASVVTSGGGDEAPIAEMMNHFMITTGVTPVGSVWATMGSFEGDEFPDEIVVRARALGRKLVDDWRKKNVPADIAERKVRFAERMRQLMLYRKDEWPYEYQYWQKKNRL</sequence>
<feature type="domain" description="NADPH-dependent FMN reductase-like" evidence="3">
    <location>
        <begin position="1"/>
        <end position="153"/>
    </location>
</feature>
<dbReference type="STRING" id="91360.SAMN05660330_00622"/>
<dbReference type="InterPro" id="IPR005025">
    <property type="entry name" value="FMN_Rdtase-like_dom"/>
</dbReference>
<reference evidence="4 5" key="1">
    <citation type="submission" date="2016-10" db="EMBL/GenBank/DDBJ databases">
        <authorList>
            <person name="de Groot N.N."/>
        </authorList>
    </citation>
    <scope>NUCLEOTIDE SEQUENCE [LARGE SCALE GENOMIC DNA]</scope>
    <source>
        <strain evidence="4 5">DSM 12130</strain>
    </source>
</reference>
<name>A0A1H0KTV5_9BACT</name>
<keyword evidence="1" id="KW-0285">Flavoprotein</keyword>
<dbReference type="InterPro" id="IPR029039">
    <property type="entry name" value="Flavoprotein-like_sf"/>
</dbReference>
<keyword evidence="2" id="KW-0288">FMN</keyword>
<evidence type="ECO:0000259" key="3">
    <source>
        <dbReference type="Pfam" id="PF03358"/>
    </source>
</evidence>
<dbReference type="InterPro" id="IPR051796">
    <property type="entry name" value="ISF_SsuE-like"/>
</dbReference>
<evidence type="ECO:0000256" key="2">
    <source>
        <dbReference type="ARBA" id="ARBA00022643"/>
    </source>
</evidence>
<dbReference type="Gene3D" id="3.40.50.360">
    <property type="match status" value="1"/>
</dbReference>
<dbReference type="GO" id="GO:0016491">
    <property type="term" value="F:oxidoreductase activity"/>
    <property type="evidence" value="ECO:0007669"/>
    <property type="project" value="InterPro"/>
</dbReference>
<dbReference type="OrthoDB" id="9790975at2"/>